<evidence type="ECO:0000259" key="2">
    <source>
        <dbReference type="PROSITE" id="PS50405"/>
    </source>
</evidence>
<keyword evidence="4" id="KW-1185">Reference proteome</keyword>
<dbReference type="InterPro" id="IPR047047">
    <property type="entry name" value="GST_Omega-like_C"/>
</dbReference>
<evidence type="ECO:0000313" key="4">
    <source>
        <dbReference type="Proteomes" id="UP000002668"/>
    </source>
</evidence>
<organism evidence="4">
    <name type="scientific">Leptosphaeria maculans (strain JN3 / isolate v23.1.3 / race Av1-4-5-6-7-8)</name>
    <name type="common">Blackleg fungus</name>
    <name type="synonym">Phoma lingam</name>
    <dbReference type="NCBI Taxonomy" id="985895"/>
    <lineage>
        <taxon>Eukaryota</taxon>
        <taxon>Fungi</taxon>
        <taxon>Dikarya</taxon>
        <taxon>Ascomycota</taxon>
        <taxon>Pezizomycotina</taxon>
        <taxon>Dothideomycetes</taxon>
        <taxon>Pleosporomycetidae</taxon>
        <taxon>Pleosporales</taxon>
        <taxon>Pleosporineae</taxon>
        <taxon>Leptosphaeriaceae</taxon>
        <taxon>Plenodomus</taxon>
        <taxon>Plenodomus lingam/Leptosphaeria maculans species complex</taxon>
    </lineage>
</organism>
<dbReference type="EMBL" id="FP929138">
    <property type="protein sequence ID" value="CBY00801.1"/>
    <property type="molecule type" value="Genomic_DNA"/>
</dbReference>
<dbReference type="InterPro" id="IPR004045">
    <property type="entry name" value="Glutathione_S-Trfase_N"/>
</dbReference>
<dbReference type="PANTHER" id="PTHR32419:SF25">
    <property type="entry name" value="GLUTATHIONE S-TRANSFERASE (EUROFUNG)"/>
    <property type="match status" value="1"/>
</dbReference>
<sequence length="741" mass="82931">MVESTVKTALARQRVFVCLVGHATSKSRHCIPSTLITIWGRMAYSFRGTIPSQRFPAEKGRYVLYFNAVCPWSHRAIIVSALKGLGDIIQTVEVDARDQVRGWHFSGHRGPHCDPIIGAKCLKDLYLLADPEYSGRVTVPLLWDKQQQTIVNNDSGDMMRMLIDAFDHLLPVEKRELSKGKAALRPAHLISKIDALNDWVYDTINNGVYKVGLTRSQAAYTEHITRLFKSLDQLETHLTEPEHHPYLFGPHITESDIRLYTTLIRFDIAYYPFFRCNLKMIRYDYPHLHDWLRRLYWDNGKDTAGGILGFKRVTSSRSSEVMHASMYGTGSYPLDQHHTLCHCDLSLKHAHIVYWCSLAFSISPWLLQLACTTGRLWTFTAIMNAFSLKSPIRYRYLKEQNMFRAMTRGRHEYILTLPRLLNTTQTTTATLKMPTTEEKDTSLDKSKTQKPEIDNEQVRQESSRAACAAMEAQKKADELKKAAAGAGDADERQKLMEQAIEAQIEAESFGKTAKYMRSGAFQGLAMGTGLGAAPGVTLGAITGTLVGSVSSTLLGSIGGGIGAAAGAINGPFWDLSKFAGKGIRKITGDLPSWAASDEQKKALEKMLDQVNDEEMPDKQDLKGFVEDGGGADMDEGWLKKMKSCLPSLPSLTSSSGAKQQDNDAEKKSSDSSDEKQESALKTNDQPRKKPRKLEIKSHSEQELSEKSTEQKQKKPRKLETRSKHVEHEARESEETKAQPPK</sequence>
<dbReference type="STRING" id="985895.E5AAW0"/>
<evidence type="ECO:0000313" key="3">
    <source>
        <dbReference type="EMBL" id="CBY00801.1"/>
    </source>
</evidence>
<dbReference type="Pfam" id="PF13409">
    <property type="entry name" value="GST_N_2"/>
    <property type="match status" value="1"/>
</dbReference>
<dbReference type="InterPro" id="IPR036249">
    <property type="entry name" value="Thioredoxin-like_sf"/>
</dbReference>
<feature type="compositionally biased region" description="Basic and acidic residues" evidence="1">
    <location>
        <begin position="435"/>
        <end position="460"/>
    </location>
</feature>
<dbReference type="SUPFAM" id="SSF47616">
    <property type="entry name" value="GST C-terminal domain-like"/>
    <property type="match status" value="1"/>
</dbReference>
<evidence type="ECO:0000256" key="1">
    <source>
        <dbReference type="SAM" id="MobiDB-lite"/>
    </source>
</evidence>
<dbReference type="Gene3D" id="1.20.1050.10">
    <property type="match status" value="1"/>
</dbReference>
<dbReference type="HOGENOM" id="CLU_374703_0_0_1"/>
<dbReference type="CDD" id="cd03190">
    <property type="entry name" value="GST_C_Omega_like"/>
    <property type="match status" value="1"/>
</dbReference>
<dbReference type="Gene3D" id="3.40.30.10">
    <property type="entry name" value="Glutaredoxin"/>
    <property type="match status" value="1"/>
</dbReference>
<feature type="compositionally biased region" description="Basic and acidic residues" evidence="1">
    <location>
        <begin position="616"/>
        <end position="625"/>
    </location>
</feature>
<dbReference type="eggNOG" id="KOG2903">
    <property type="taxonomic scope" value="Eukaryota"/>
</dbReference>
<dbReference type="SUPFAM" id="SSF52833">
    <property type="entry name" value="Thioredoxin-like"/>
    <property type="match status" value="1"/>
</dbReference>
<reference evidence="4" key="1">
    <citation type="journal article" date="2011" name="Nat. Commun.">
        <title>Effector diversification within compartments of the Leptosphaeria maculans genome affected by Repeat-Induced Point mutations.</title>
        <authorList>
            <person name="Rouxel T."/>
            <person name="Grandaubert J."/>
            <person name="Hane J.K."/>
            <person name="Hoede C."/>
            <person name="van de Wouw A.P."/>
            <person name="Couloux A."/>
            <person name="Dominguez V."/>
            <person name="Anthouard V."/>
            <person name="Bally P."/>
            <person name="Bourras S."/>
            <person name="Cozijnsen A.J."/>
            <person name="Ciuffetti L.M."/>
            <person name="Degrave A."/>
            <person name="Dilmaghani A."/>
            <person name="Duret L."/>
            <person name="Fudal I."/>
            <person name="Goodwin S.B."/>
            <person name="Gout L."/>
            <person name="Glaser N."/>
            <person name="Linglin J."/>
            <person name="Kema G.H.J."/>
            <person name="Lapalu N."/>
            <person name="Lawrence C.B."/>
            <person name="May K."/>
            <person name="Meyer M."/>
            <person name="Ollivier B."/>
            <person name="Poulain J."/>
            <person name="Schoch C.L."/>
            <person name="Simon A."/>
            <person name="Spatafora J.W."/>
            <person name="Stachowiak A."/>
            <person name="Turgeon B.G."/>
            <person name="Tyler B.M."/>
            <person name="Vincent D."/>
            <person name="Weissenbach J."/>
            <person name="Amselem J."/>
            <person name="Quesneville H."/>
            <person name="Oliver R.P."/>
            <person name="Wincker P."/>
            <person name="Balesdent M.-H."/>
            <person name="Howlett B.J."/>
        </authorList>
    </citation>
    <scope>NUCLEOTIDE SEQUENCE [LARGE SCALE GENOMIC DNA]</scope>
    <source>
        <strain evidence="4">JN3 / isolate v23.1.3 / race Av1-4-5-6-7-8</strain>
    </source>
</reference>
<feature type="compositionally biased region" description="Basic and acidic residues" evidence="1">
    <location>
        <begin position="660"/>
        <end position="741"/>
    </location>
</feature>
<protein>
    <recommendedName>
        <fullName evidence="2">GST C-terminal domain-containing protein</fullName>
    </recommendedName>
</protein>
<dbReference type="OrthoDB" id="2309723at2759"/>
<dbReference type="InParanoid" id="E5AAW0"/>
<dbReference type="AlphaFoldDB" id="E5AAW0"/>
<dbReference type="InterPro" id="IPR010987">
    <property type="entry name" value="Glutathione-S-Trfase_C-like"/>
</dbReference>
<dbReference type="Pfam" id="PF13410">
    <property type="entry name" value="GST_C_2"/>
    <property type="match status" value="1"/>
</dbReference>
<feature type="region of interest" description="Disordered" evidence="1">
    <location>
        <begin position="427"/>
        <end position="460"/>
    </location>
</feature>
<dbReference type="VEuPathDB" id="FungiDB:LEMA_P019310.1"/>
<dbReference type="Proteomes" id="UP000002668">
    <property type="component" value="Genome"/>
</dbReference>
<feature type="domain" description="GST C-terminal" evidence="2">
    <location>
        <begin position="186"/>
        <end position="315"/>
    </location>
</feature>
<accession>E5AAW0</accession>
<proteinExistence type="predicted"/>
<gene>
    <name evidence="3" type="ORF">LEMA_P019310.1</name>
</gene>
<dbReference type="PANTHER" id="PTHR32419">
    <property type="entry name" value="GLUTATHIONYL-HYDROQUINONE REDUCTASE"/>
    <property type="match status" value="1"/>
</dbReference>
<dbReference type="InterPro" id="IPR016639">
    <property type="entry name" value="GST_Omega/GSH"/>
</dbReference>
<name>E5AAW0_LEPMJ</name>
<dbReference type="PROSITE" id="PS50405">
    <property type="entry name" value="GST_CTER"/>
    <property type="match status" value="1"/>
</dbReference>
<feature type="region of interest" description="Disordered" evidence="1">
    <location>
        <begin position="610"/>
        <end position="629"/>
    </location>
</feature>
<dbReference type="GO" id="GO:0004364">
    <property type="term" value="F:glutathione transferase activity"/>
    <property type="evidence" value="ECO:0007669"/>
    <property type="project" value="InterPro"/>
</dbReference>
<feature type="region of interest" description="Disordered" evidence="1">
    <location>
        <begin position="648"/>
        <end position="741"/>
    </location>
</feature>
<dbReference type="InterPro" id="IPR036282">
    <property type="entry name" value="Glutathione-S-Trfase_C_sf"/>
</dbReference>
<dbReference type="GO" id="GO:0005737">
    <property type="term" value="C:cytoplasm"/>
    <property type="evidence" value="ECO:0007669"/>
    <property type="project" value="TreeGrafter"/>
</dbReference>